<dbReference type="GO" id="GO:0009073">
    <property type="term" value="P:aromatic amino acid family biosynthetic process"/>
    <property type="evidence" value="ECO:0007669"/>
    <property type="project" value="UniProtKB-KW"/>
</dbReference>
<keyword evidence="6" id="KW-0547">Nucleotide-binding</keyword>
<gene>
    <name evidence="11" type="primary">aroK_2</name>
    <name evidence="11" type="ORF">KBTEX_01346</name>
</gene>
<protein>
    <recommendedName>
        <fullName evidence="3">shikimate kinase</fullName>
        <ecNumber evidence="3">2.7.1.71</ecNumber>
    </recommendedName>
</protein>
<evidence type="ECO:0000256" key="4">
    <source>
        <dbReference type="ARBA" id="ARBA00022605"/>
    </source>
</evidence>
<dbReference type="GO" id="GO:0009423">
    <property type="term" value="P:chorismate biosynthetic process"/>
    <property type="evidence" value="ECO:0007669"/>
    <property type="project" value="UniProtKB-UniPathway"/>
</dbReference>
<dbReference type="PROSITE" id="PS01128">
    <property type="entry name" value="SHIKIMATE_KINASE"/>
    <property type="match status" value="1"/>
</dbReference>
<evidence type="ECO:0000256" key="10">
    <source>
        <dbReference type="ARBA" id="ARBA00048567"/>
    </source>
</evidence>
<name>A0A5B8RE62_9ZZZZ</name>
<dbReference type="GO" id="GO:0004765">
    <property type="term" value="F:shikimate kinase activity"/>
    <property type="evidence" value="ECO:0007669"/>
    <property type="project" value="UniProtKB-EC"/>
</dbReference>
<dbReference type="Gene3D" id="3.40.50.300">
    <property type="entry name" value="P-loop containing nucleotide triphosphate hydrolases"/>
    <property type="match status" value="1"/>
</dbReference>
<keyword evidence="5 11" id="KW-0808">Transferase</keyword>
<evidence type="ECO:0000256" key="2">
    <source>
        <dbReference type="ARBA" id="ARBA00006997"/>
    </source>
</evidence>
<dbReference type="Pfam" id="PF01202">
    <property type="entry name" value="SKI"/>
    <property type="match status" value="1"/>
</dbReference>
<evidence type="ECO:0000256" key="5">
    <source>
        <dbReference type="ARBA" id="ARBA00022679"/>
    </source>
</evidence>
<dbReference type="UniPathway" id="UPA00053">
    <property type="reaction ID" value="UER00088"/>
</dbReference>
<evidence type="ECO:0000256" key="8">
    <source>
        <dbReference type="ARBA" id="ARBA00022840"/>
    </source>
</evidence>
<dbReference type="PANTHER" id="PTHR21087:SF16">
    <property type="entry name" value="SHIKIMATE KINASE 1, CHLOROPLASTIC"/>
    <property type="match status" value="1"/>
</dbReference>
<dbReference type="InterPro" id="IPR031322">
    <property type="entry name" value="Shikimate/glucono_kinase"/>
</dbReference>
<proteinExistence type="inferred from homology"/>
<evidence type="ECO:0000256" key="1">
    <source>
        <dbReference type="ARBA" id="ARBA00004842"/>
    </source>
</evidence>
<keyword evidence="9" id="KW-0057">Aromatic amino acid biosynthesis</keyword>
<dbReference type="InterPro" id="IPR023000">
    <property type="entry name" value="Shikimate_kinase_CS"/>
</dbReference>
<evidence type="ECO:0000256" key="6">
    <source>
        <dbReference type="ARBA" id="ARBA00022741"/>
    </source>
</evidence>
<dbReference type="EMBL" id="MN079093">
    <property type="protein sequence ID" value="QEA05027.1"/>
    <property type="molecule type" value="Genomic_DNA"/>
</dbReference>
<sequence>MRKSSASVFLIGPMGAGKSTIGRRLARRLGFDFIDCDAALEERTGVDIPRIFDIEGEAGFRTRESRLLDELTQRHGTVLATGGGAVLDASNRRLLGGRGRVVYLRIGLATQLARVHDSDRPLLRTEDPKARLEALMAERAPLYEGLADVVVDTDQGSVDAVVEGIVQQLERIAP</sequence>
<dbReference type="GO" id="GO:0008652">
    <property type="term" value="P:amino acid biosynthetic process"/>
    <property type="evidence" value="ECO:0007669"/>
    <property type="project" value="UniProtKB-KW"/>
</dbReference>
<dbReference type="AlphaFoldDB" id="A0A5B8RE62"/>
<comment type="catalytic activity">
    <reaction evidence="10">
        <text>shikimate + ATP = 3-phosphoshikimate + ADP + H(+)</text>
        <dbReference type="Rhea" id="RHEA:13121"/>
        <dbReference type="ChEBI" id="CHEBI:15378"/>
        <dbReference type="ChEBI" id="CHEBI:30616"/>
        <dbReference type="ChEBI" id="CHEBI:36208"/>
        <dbReference type="ChEBI" id="CHEBI:145989"/>
        <dbReference type="ChEBI" id="CHEBI:456216"/>
        <dbReference type="EC" id="2.7.1.71"/>
    </reaction>
</comment>
<keyword evidence="4" id="KW-0028">Amino-acid biosynthesis</keyword>
<dbReference type="HAMAP" id="MF_00109">
    <property type="entry name" value="Shikimate_kinase"/>
    <property type="match status" value="1"/>
</dbReference>
<organism evidence="11">
    <name type="scientific">uncultured organism</name>
    <dbReference type="NCBI Taxonomy" id="155900"/>
    <lineage>
        <taxon>unclassified sequences</taxon>
        <taxon>environmental samples</taxon>
    </lineage>
</organism>
<keyword evidence="7 11" id="KW-0418">Kinase</keyword>
<dbReference type="EC" id="2.7.1.71" evidence="3"/>
<dbReference type="SUPFAM" id="SSF52540">
    <property type="entry name" value="P-loop containing nucleoside triphosphate hydrolases"/>
    <property type="match status" value="1"/>
</dbReference>
<reference evidence="11" key="1">
    <citation type="submission" date="2019-06" db="EMBL/GenBank/DDBJ databases">
        <authorList>
            <person name="Murdoch R.W."/>
            <person name="Fathepure B."/>
        </authorList>
    </citation>
    <scope>NUCLEOTIDE SEQUENCE</scope>
</reference>
<evidence type="ECO:0000313" key="11">
    <source>
        <dbReference type="EMBL" id="QEA05027.1"/>
    </source>
</evidence>
<comment type="similarity">
    <text evidence="2">Belongs to the shikimate kinase family.</text>
</comment>
<comment type="pathway">
    <text evidence="1">Metabolic intermediate biosynthesis; chorismate biosynthesis; chorismate from D-erythrose 4-phosphate and phosphoenolpyruvate: step 5/7.</text>
</comment>
<dbReference type="GO" id="GO:0005524">
    <property type="term" value="F:ATP binding"/>
    <property type="evidence" value="ECO:0007669"/>
    <property type="project" value="UniProtKB-KW"/>
</dbReference>
<evidence type="ECO:0000256" key="9">
    <source>
        <dbReference type="ARBA" id="ARBA00023141"/>
    </source>
</evidence>
<dbReference type="PRINTS" id="PR01100">
    <property type="entry name" value="SHIKIMTKNASE"/>
</dbReference>
<dbReference type="InterPro" id="IPR000623">
    <property type="entry name" value="Shikimate_kinase/TSH1"/>
</dbReference>
<evidence type="ECO:0000256" key="3">
    <source>
        <dbReference type="ARBA" id="ARBA00012154"/>
    </source>
</evidence>
<keyword evidence="8" id="KW-0067">ATP-binding</keyword>
<dbReference type="InterPro" id="IPR027417">
    <property type="entry name" value="P-loop_NTPase"/>
</dbReference>
<evidence type="ECO:0000256" key="7">
    <source>
        <dbReference type="ARBA" id="ARBA00022777"/>
    </source>
</evidence>
<dbReference type="CDD" id="cd00464">
    <property type="entry name" value="SK"/>
    <property type="match status" value="1"/>
</dbReference>
<dbReference type="NCBIfam" id="NF003456">
    <property type="entry name" value="PRK05057.1"/>
    <property type="match status" value="1"/>
</dbReference>
<dbReference type="PANTHER" id="PTHR21087">
    <property type="entry name" value="SHIKIMATE KINASE"/>
    <property type="match status" value="1"/>
</dbReference>
<accession>A0A5B8RE62</accession>